<dbReference type="Proteomes" id="UP000381693">
    <property type="component" value="Unassembled WGS sequence"/>
</dbReference>
<feature type="signal peptide" evidence="3">
    <location>
        <begin position="1"/>
        <end position="19"/>
    </location>
</feature>
<organism evidence="4 5">
    <name type="scientific">Methylacidimicrobium cyclopophantes</name>
    <dbReference type="NCBI Taxonomy" id="1041766"/>
    <lineage>
        <taxon>Bacteria</taxon>
        <taxon>Pseudomonadati</taxon>
        <taxon>Verrucomicrobiota</taxon>
        <taxon>Methylacidimicrobium</taxon>
    </lineage>
</organism>
<evidence type="ECO:0000256" key="2">
    <source>
        <dbReference type="SAM" id="MobiDB-lite"/>
    </source>
</evidence>
<feature type="compositionally biased region" description="Basic and acidic residues" evidence="2">
    <location>
        <begin position="198"/>
        <end position="213"/>
    </location>
</feature>
<keyword evidence="3" id="KW-0732">Signal</keyword>
<feature type="compositionally biased region" description="Basic and acidic residues" evidence="2">
    <location>
        <begin position="38"/>
        <end position="57"/>
    </location>
</feature>
<sequence length="240" mass="25961">MRKIGIVCLAVFWGAGAWADLPPVRPEAPGVASLRTSKKTEVETRSVANEKSDDPSRSHTTAPLIPSDRSPIDASDDGEQTNGSIEKGSKGPQPPETPDPGIVLDFRTRELMELKRIARELGGNLVISIEPHGISPEDLIVPLKNSGLFEVSAKDGKIFLVTSNGEGQKRELEREIAALARRQAALLRNIEVLEAMKAEGKLSDAKEGERNRPESSIAEQESPPVAPPNASDPRYPLPVR</sequence>
<evidence type="ECO:0000313" key="5">
    <source>
        <dbReference type="Proteomes" id="UP000381693"/>
    </source>
</evidence>
<evidence type="ECO:0000256" key="1">
    <source>
        <dbReference type="SAM" id="Coils"/>
    </source>
</evidence>
<keyword evidence="1" id="KW-0175">Coiled coil</keyword>
<feature type="chain" id="PRO_5023033720" evidence="3">
    <location>
        <begin position="20"/>
        <end position="240"/>
    </location>
</feature>
<protein>
    <submittedName>
        <fullName evidence="4">Uncharacterized protein</fullName>
    </submittedName>
</protein>
<dbReference type="EMBL" id="CABFUZ020000089">
    <property type="protein sequence ID" value="VVM05476.1"/>
    <property type="molecule type" value="Genomic_DNA"/>
</dbReference>
<proteinExistence type="predicted"/>
<feature type="coiled-coil region" evidence="1">
    <location>
        <begin position="162"/>
        <end position="196"/>
    </location>
</feature>
<dbReference type="AlphaFoldDB" id="A0A5E6M8I3"/>
<evidence type="ECO:0000256" key="3">
    <source>
        <dbReference type="SAM" id="SignalP"/>
    </source>
</evidence>
<reference evidence="4" key="1">
    <citation type="submission" date="2019-09" db="EMBL/GenBank/DDBJ databases">
        <authorList>
            <person name="Cremers G."/>
        </authorList>
    </citation>
    <scope>NUCLEOTIDE SEQUENCE [LARGE SCALE GENOMIC DNA]</scope>
    <source>
        <strain evidence="4">3B</strain>
    </source>
</reference>
<keyword evidence="5" id="KW-1185">Reference proteome</keyword>
<accession>A0A5E6M8I3</accession>
<name>A0A5E6M8I3_9BACT</name>
<evidence type="ECO:0000313" key="4">
    <source>
        <dbReference type="EMBL" id="VVM05476.1"/>
    </source>
</evidence>
<comment type="caution">
    <text evidence="4">The sequence shown here is derived from an EMBL/GenBank/DDBJ whole genome shotgun (WGS) entry which is preliminary data.</text>
</comment>
<feature type="region of interest" description="Disordered" evidence="2">
    <location>
        <begin position="22"/>
        <end position="102"/>
    </location>
</feature>
<feature type="region of interest" description="Disordered" evidence="2">
    <location>
        <begin position="198"/>
        <end position="240"/>
    </location>
</feature>
<gene>
    <name evidence="4" type="ORF">MAMC_00608</name>
</gene>